<organism evidence="1 2">
    <name type="scientific">Thermoproteus sp. AZ2</name>
    <dbReference type="NCBI Taxonomy" id="1609232"/>
    <lineage>
        <taxon>Archaea</taxon>
        <taxon>Thermoproteota</taxon>
        <taxon>Thermoprotei</taxon>
        <taxon>Thermoproteales</taxon>
        <taxon>Thermoproteaceae</taxon>
        <taxon>Thermoproteus</taxon>
    </lineage>
</organism>
<proteinExistence type="predicted"/>
<evidence type="ECO:0000313" key="1">
    <source>
        <dbReference type="EMBL" id="MFB6490047.1"/>
    </source>
</evidence>
<dbReference type="Proteomes" id="UP000033636">
    <property type="component" value="Unassembled WGS sequence"/>
</dbReference>
<protein>
    <submittedName>
        <fullName evidence="1">RecB-family nuclease</fullName>
    </submittedName>
</protein>
<accession>A0ACC6UZ06</accession>
<evidence type="ECO:0000313" key="2">
    <source>
        <dbReference type="Proteomes" id="UP000033636"/>
    </source>
</evidence>
<gene>
    <name evidence="1" type="ORF">TU35_002175</name>
</gene>
<name>A0ACC6UZ06_9CREN</name>
<sequence length="147" mass="15903">MAEIIVVVYNISSLPRLIEFAKVAYGFGVRRLAVARVFGSAAQQIGDLFKLAFKMGGEVLVFNDLKDAHELLRPDLTLVLSRPEKGVEPLGQLPDGRIALVASGSDLPITAKELPPGARQVYAVEEDVGSLGHLAVALYLIKRVIRP</sequence>
<comment type="caution">
    <text evidence="1">The sequence shown here is derived from an EMBL/GenBank/DDBJ whole genome shotgun (WGS) entry which is preliminary data.</text>
</comment>
<dbReference type="EMBL" id="JZWT02000004">
    <property type="protein sequence ID" value="MFB6490047.1"/>
    <property type="molecule type" value="Genomic_DNA"/>
</dbReference>
<reference evidence="1" key="1">
    <citation type="submission" date="2024-07" db="EMBL/GenBank/DDBJ databases">
        <title>Metagenome and Metagenome-Assembled Genomes of Archaea from a hot spring from the geothermal field of Los Azufres, Mexico.</title>
        <authorList>
            <person name="Marin-Paredes R."/>
            <person name="Martinez-Romero E."/>
            <person name="Servin-Garciduenas L.E."/>
        </authorList>
    </citation>
    <scope>NUCLEOTIDE SEQUENCE</scope>
</reference>